<dbReference type="KEGG" id="nah:F5544_32765"/>
<organism evidence="4 5">
    <name type="scientific">Nocardia arthritidis</name>
    <dbReference type="NCBI Taxonomy" id="228602"/>
    <lineage>
        <taxon>Bacteria</taxon>
        <taxon>Bacillati</taxon>
        <taxon>Actinomycetota</taxon>
        <taxon>Actinomycetes</taxon>
        <taxon>Mycobacteriales</taxon>
        <taxon>Nocardiaceae</taxon>
        <taxon>Nocardia</taxon>
    </lineage>
</organism>
<evidence type="ECO:0000313" key="5">
    <source>
        <dbReference type="Proteomes" id="UP000503540"/>
    </source>
</evidence>
<dbReference type="AlphaFoldDB" id="A0A6G9YMN1"/>
<dbReference type="Proteomes" id="UP000503540">
    <property type="component" value="Chromosome"/>
</dbReference>
<feature type="transmembrane region" description="Helical" evidence="2">
    <location>
        <begin position="63"/>
        <end position="82"/>
    </location>
</feature>
<evidence type="ECO:0000259" key="3">
    <source>
        <dbReference type="Pfam" id="PF03779"/>
    </source>
</evidence>
<accession>A0A6G9YMN1</accession>
<feature type="transmembrane region" description="Helical" evidence="2">
    <location>
        <begin position="88"/>
        <end position="107"/>
    </location>
</feature>
<keyword evidence="2" id="KW-1133">Transmembrane helix</keyword>
<protein>
    <recommendedName>
        <fullName evidence="3">SPW repeat-containing integral membrane domain-containing protein</fullName>
    </recommendedName>
</protein>
<feature type="transmembrane region" description="Helical" evidence="2">
    <location>
        <begin position="31"/>
        <end position="51"/>
    </location>
</feature>
<keyword evidence="2" id="KW-0472">Membrane</keyword>
<evidence type="ECO:0000313" key="4">
    <source>
        <dbReference type="EMBL" id="QIS14390.1"/>
    </source>
</evidence>
<feature type="transmembrane region" description="Helical" evidence="2">
    <location>
        <begin position="119"/>
        <end position="140"/>
    </location>
</feature>
<dbReference type="RefSeq" id="WP_167476809.1">
    <property type="nucleotide sequence ID" value="NZ_CP046172.1"/>
</dbReference>
<name>A0A6G9YMN1_9NOCA</name>
<dbReference type="EMBL" id="CP046172">
    <property type="protein sequence ID" value="QIS14390.1"/>
    <property type="molecule type" value="Genomic_DNA"/>
</dbReference>
<feature type="domain" description="SPW repeat-containing integral membrane" evidence="3">
    <location>
        <begin position="34"/>
        <end position="130"/>
    </location>
</feature>
<evidence type="ECO:0000256" key="1">
    <source>
        <dbReference type="SAM" id="MobiDB-lite"/>
    </source>
</evidence>
<gene>
    <name evidence="4" type="ORF">F5544_32765</name>
</gene>
<dbReference type="InterPro" id="IPR005530">
    <property type="entry name" value="SPW"/>
</dbReference>
<evidence type="ECO:0000256" key="2">
    <source>
        <dbReference type="SAM" id="Phobius"/>
    </source>
</evidence>
<proteinExistence type="predicted"/>
<reference evidence="4 5" key="1">
    <citation type="journal article" date="2019" name="ACS Chem. Biol.">
        <title>Identification and Mobilization of a Cryptic Antibiotic Biosynthesis Gene Locus from a Human-Pathogenic Nocardia Isolate.</title>
        <authorList>
            <person name="Herisse M."/>
            <person name="Ishida K."/>
            <person name="Porter J.L."/>
            <person name="Howden B."/>
            <person name="Hertweck C."/>
            <person name="Stinear T.P."/>
            <person name="Pidot S.J."/>
        </authorList>
    </citation>
    <scope>NUCLEOTIDE SEQUENCE [LARGE SCALE GENOMIC DNA]</scope>
    <source>
        <strain evidence="4 5">AUSMDU00012717</strain>
    </source>
</reference>
<keyword evidence="5" id="KW-1185">Reference proteome</keyword>
<keyword evidence="2" id="KW-0812">Transmembrane</keyword>
<sequence>MVDYPQHAAAGTPRTSTVGELDGSRLGGPPAITVDGLVLLAGLFTAITPWVVDRFTGEQRLTIQNLVLGLAVATVGLVLTVFPTRGYALSWVLIPIGVWELITPWVIGPRPDAIIWTNVVMGIVIGVLGLAATGLLVSAATNLRKAGPAPQARTAPS</sequence>
<dbReference type="Pfam" id="PF03779">
    <property type="entry name" value="SPW"/>
    <property type="match status" value="1"/>
</dbReference>
<feature type="region of interest" description="Disordered" evidence="1">
    <location>
        <begin position="1"/>
        <end position="20"/>
    </location>
</feature>